<dbReference type="NCBIfam" id="NF003962">
    <property type="entry name" value="PRK05454.2-5"/>
    <property type="match status" value="1"/>
</dbReference>
<dbReference type="Proteomes" id="UP000324065">
    <property type="component" value="Unassembled WGS sequence"/>
</dbReference>
<dbReference type="GO" id="GO:0005886">
    <property type="term" value="C:plasma membrane"/>
    <property type="evidence" value="ECO:0007669"/>
    <property type="project" value="UniProtKB-SubCell"/>
</dbReference>
<accession>A0A5M6IDE4</accession>
<organism evidence="14 15">
    <name type="scientific">Roseospira marina</name>
    <dbReference type="NCBI Taxonomy" id="140057"/>
    <lineage>
        <taxon>Bacteria</taxon>
        <taxon>Pseudomonadati</taxon>
        <taxon>Pseudomonadota</taxon>
        <taxon>Alphaproteobacteria</taxon>
        <taxon>Rhodospirillales</taxon>
        <taxon>Rhodospirillaceae</taxon>
        <taxon>Roseospira</taxon>
    </lineage>
</organism>
<evidence type="ECO:0000256" key="1">
    <source>
        <dbReference type="ARBA" id="ARBA00004429"/>
    </source>
</evidence>
<keyword evidence="9 12" id="KW-0812">Transmembrane</keyword>
<keyword evidence="7" id="KW-0328">Glycosyltransferase</keyword>
<evidence type="ECO:0000313" key="15">
    <source>
        <dbReference type="Proteomes" id="UP000324065"/>
    </source>
</evidence>
<dbReference type="GO" id="GO:0016758">
    <property type="term" value="F:hexosyltransferase activity"/>
    <property type="evidence" value="ECO:0007669"/>
    <property type="project" value="TreeGrafter"/>
</dbReference>
<dbReference type="Gene3D" id="3.90.550.10">
    <property type="entry name" value="Spore Coat Polysaccharide Biosynthesis Protein SpsA, Chain A"/>
    <property type="match status" value="1"/>
</dbReference>
<feature type="transmembrane region" description="Helical" evidence="12">
    <location>
        <begin position="363"/>
        <end position="390"/>
    </location>
</feature>
<name>A0A5M6IDE4_9PROT</name>
<evidence type="ECO:0000256" key="12">
    <source>
        <dbReference type="SAM" id="Phobius"/>
    </source>
</evidence>
<evidence type="ECO:0000256" key="10">
    <source>
        <dbReference type="ARBA" id="ARBA00022989"/>
    </source>
</evidence>
<keyword evidence="8 14" id="KW-0808">Transferase</keyword>
<keyword evidence="5" id="KW-1003">Cell membrane</keyword>
<comment type="caution">
    <text evidence="14">The sequence shown here is derived from an EMBL/GenBank/DDBJ whole genome shotgun (WGS) entry which is preliminary data.</text>
</comment>
<feature type="transmembrane region" description="Helical" evidence="12">
    <location>
        <begin position="40"/>
        <end position="66"/>
    </location>
</feature>
<feature type="transmembrane region" description="Helical" evidence="12">
    <location>
        <begin position="452"/>
        <end position="473"/>
    </location>
</feature>
<feature type="transmembrane region" description="Helical" evidence="12">
    <location>
        <begin position="514"/>
        <end position="544"/>
    </location>
</feature>
<dbReference type="NCBIfam" id="NF003958">
    <property type="entry name" value="PRK05454.2-1"/>
    <property type="match status" value="1"/>
</dbReference>
<feature type="domain" description="Glycosyltransferase 2-like" evidence="13">
    <location>
        <begin position="194"/>
        <end position="392"/>
    </location>
</feature>
<evidence type="ECO:0000256" key="8">
    <source>
        <dbReference type="ARBA" id="ARBA00022679"/>
    </source>
</evidence>
<dbReference type="InterPro" id="IPR001173">
    <property type="entry name" value="Glyco_trans_2-like"/>
</dbReference>
<proteinExistence type="inferred from homology"/>
<evidence type="ECO:0000256" key="6">
    <source>
        <dbReference type="ARBA" id="ARBA00022519"/>
    </source>
</evidence>
<dbReference type="EMBL" id="VWPJ01000005">
    <property type="protein sequence ID" value="KAA5606300.1"/>
    <property type="molecule type" value="Genomic_DNA"/>
</dbReference>
<evidence type="ECO:0000259" key="13">
    <source>
        <dbReference type="Pfam" id="PF13632"/>
    </source>
</evidence>
<dbReference type="RefSeq" id="WP_150061822.1">
    <property type="nucleotide sequence ID" value="NZ_JACHII010000007.1"/>
</dbReference>
<dbReference type="InterPro" id="IPR029044">
    <property type="entry name" value="Nucleotide-diphossugar_trans"/>
</dbReference>
<keyword evidence="11 12" id="KW-0472">Membrane</keyword>
<dbReference type="Pfam" id="PF13632">
    <property type="entry name" value="Glyco_trans_2_3"/>
    <property type="match status" value="1"/>
</dbReference>
<keyword evidence="6" id="KW-0997">Cell inner membrane</keyword>
<dbReference type="InterPro" id="IPR050321">
    <property type="entry name" value="Glycosyltr_2/OpgH_subfam"/>
</dbReference>
<comment type="pathway">
    <text evidence="2">Glycan metabolism; osmoregulated periplasmic glucan (OPG) biosynthesis.</text>
</comment>
<gene>
    <name evidence="14" type="primary">mdoH</name>
    <name evidence="14" type="ORF">F1188_07740</name>
</gene>
<dbReference type="OrthoDB" id="9775281at2"/>
<evidence type="ECO:0000256" key="5">
    <source>
        <dbReference type="ARBA" id="ARBA00022475"/>
    </source>
</evidence>
<dbReference type="PANTHER" id="PTHR43867:SF5">
    <property type="entry name" value="GLUCANS BIOSYNTHESIS GLUCOSYLTRANSFERASE H"/>
    <property type="match status" value="1"/>
</dbReference>
<dbReference type="SUPFAM" id="SSF53448">
    <property type="entry name" value="Nucleotide-diphospho-sugar transferases"/>
    <property type="match status" value="1"/>
</dbReference>
<evidence type="ECO:0000256" key="11">
    <source>
        <dbReference type="ARBA" id="ARBA00023136"/>
    </source>
</evidence>
<evidence type="ECO:0000256" key="3">
    <source>
        <dbReference type="ARBA" id="ARBA00009337"/>
    </source>
</evidence>
<evidence type="ECO:0000256" key="9">
    <source>
        <dbReference type="ARBA" id="ARBA00022692"/>
    </source>
</evidence>
<evidence type="ECO:0000313" key="14">
    <source>
        <dbReference type="EMBL" id="KAA5606300.1"/>
    </source>
</evidence>
<evidence type="ECO:0000256" key="4">
    <source>
        <dbReference type="ARBA" id="ARBA00020585"/>
    </source>
</evidence>
<dbReference type="CDD" id="cd04191">
    <property type="entry name" value="Glucan_BSP_MdoH"/>
    <property type="match status" value="1"/>
</dbReference>
<dbReference type="AlphaFoldDB" id="A0A5M6IDE4"/>
<evidence type="ECO:0000256" key="7">
    <source>
        <dbReference type="ARBA" id="ARBA00022676"/>
    </source>
</evidence>
<sequence>MVMRRRLFLLCVLGITLLATQSFLRVVASNGLSPLDVALIVVFLPLAAWLAQSFCTLTAGALLLAWGRLRYGNTMKVDAEDRAAGLDPSLPRVALIMPIYNEDTARVFAGVAAMRDDLAAVGVGARFDVFVISDTTDPDVWLAETVAWQAERAREPGTGLPQVFYRRRLANTRRKTGNIEDFVERWGGAYGAMVTLDADSILDGRTIWHMTRRLDAHPKTALIQAAPKLVRGKTLFARMLQFAGDVYGPLSAAGIAFWAGGEGNYWGHNAIIRLSAFADCCGLPRLPGREPLGGEILSHDFVEAALLRRAGWRIEMAWDLSGSYEEPPPTLSDFVVRDRRWCQGNLQHGRILMARRLHWVSRIHLLTGIMGYLTSPLWLVFLILAGLQAWTLSVAEPVYFRDGTPWATWPVSREDEAALLLAGMMGLLFLPKVWGLLLALADTESRTARGGAGRLVSGVLVETVLSALIAPIMMVRHSRFVVAILTGSKVDWSPQRRIAGRLTLVEAVKGNLDVLILGLAASVAVVMYAPGLGWWLVPVVAGLIGAPLLSLKLDDGSSDDAVNRWAPLGIPEDQVPPPVLARLDPHEARFAGVLAEGPEARFETVLRDPRANALHRALIAEDGSESTLSETLALRAEVTAVHLGPELLTRDERRALLERPGILEQAHDALWAGKALEKAEAAGPPPMAVAAAD</sequence>
<protein>
    <recommendedName>
        <fullName evidence="4">Glucans biosynthesis glucosyltransferase H</fullName>
    </recommendedName>
</protein>
<evidence type="ECO:0000256" key="2">
    <source>
        <dbReference type="ARBA" id="ARBA00005001"/>
    </source>
</evidence>
<comment type="similarity">
    <text evidence="3">Belongs to the glycosyltransferase 2 family. OpgH subfamily.</text>
</comment>
<comment type="subcellular location">
    <subcellularLocation>
        <location evidence="1">Cell inner membrane</location>
        <topology evidence="1">Multi-pass membrane protein</topology>
    </subcellularLocation>
</comment>
<feature type="transmembrane region" description="Helical" evidence="12">
    <location>
        <begin position="417"/>
        <end position="440"/>
    </location>
</feature>
<keyword evidence="15" id="KW-1185">Reference proteome</keyword>
<reference evidence="14 15" key="1">
    <citation type="submission" date="2019-09" db="EMBL/GenBank/DDBJ databases">
        <title>Genome sequence of Roseospira marina, one of the more divergent members of the non-sulfur purple photosynthetic bacterial family, the Rhodospirillaceae.</title>
        <authorList>
            <person name="Meyer T."/>
            <person name="Kyndt J."/>
        </authorList>
    </citation>
    <scope>NUCLEOTIDE SEQUENCE [LARGE SCALE GENOMIC DNA]</scope>
    <source>
        <strain evidence="14 15">DSM 15113</strain>
    </source>
</reference>
<keyword evidence="10 12" id="KW-1133">Transmembrane helix</keyword>
<dbReference type="PANTHER" id="PTHR43867">
    <property type="entry name" value="CELLULOSE SYNTHASE CATALYTIC SUBUNIT A [UDP-FORMING]"/>
    <property type="match status" value="1"/>
</dbReference>